<evidence type="ECO:0000313" key="1">
    <source>
        <dbReference type="EMBL" id="MEE3718050.1"/>
    </source>
</evidence>
<protein>
    <submittedName>
        <fullName evidence="1">Uncharacterized protein</fullName>
    </submittedName>
</protein>
<dbReference type="RefSeq" id="WP_330484481.1">
    <property type="nucleotide sequence ID" value="NZ_JAZBJZ010000062.1"/>
</dbReference>
<gene>
    <name evidence="1" type="ORF">V2H45_15015</name>
</gene>
<dbReference type="Proteomes" id="UP001333818">
    <property type="component" value="Unassembled WGS sequence"/>
</dbReference>
<evidence type="ECO:0000313" key="2">
    <source>
        <dbReference type="Proteomes" id="UP001333818"/>
    </source>
</evidence>
<dbReference type="EMBL" id="JAZBJZ010000062">
    <property type="protein sequence ID" value="MEE3718050.1"/>
    <property type="molecule type" value="Genomic_DNA"/>
</dbReference>
<comment type="caution">
    <text evidence="1">The sequence shown here is derived from an EMBL/GenBank/DDBJ whole genome shotgun (WGS) entry which is preliminary data.</text>
</comment>
<organism evidence="1 2">
    <name type="scientific">Tumidithrix elongata BACA0141</name>
    <dbReference type="NCBI Taxonomy" id="2716417"/>
    <lineage>
        <taxon>Bacteria</taxon>
        <taxon>Bacillati</taxon>
        <taxon>Cyanobacteriota</taxon>
        <taxon>Cyanophyceae</taxon>
        <taxon>Pseudanabaenales</taxon>
        <taxon>Pseudanabaenaceae</taxon>
        <taxon>Tumidithrix</taxon>
        <taxon>Tumidithrix elongata</taxon>
    </lineage>
</organism>
<reference evidence="1" key="1">
    <citation type="submission" date="2024-01" db="EMBL/GenBank/DDBJ databases">
        <title>Bank of Algae and Cyanobacteria of the Azores (BACA) strain genomes.</title>
        <authorList>
            <person name="Luz R."/>
            <person name="Cordeiro R."/>
            <person name="Fonseca A."/>
            <person name="Goncalves V."/>
        </authorList>
    </citation>
    <scope>NUCLEOTIDE SEQUENCE</scope>
    <source>
        <strain evidence="1">BACA0141</strain>
    </source>
</reference>
<accession>A0AAW9Q473</accession>
<proteinExistence type="predicted"/>
<sequence length="159" mass="18292">MIANHFLSAILALPIAFNIQNYGSIGTSTDILVSESRGQDLTQKQISQIRVVAEKIPPELLRQRTHEVIDFAGTYRAYIIPISVSEERIAIEDLKTKTIYTVQILPSLPRPFSNLKWVWNSDRKSWVLSLERWATPHFGYLYEIDIKQRKLIREVPISG</sequence>
<dbReference type="AlphaFoldDB" id="A0AAW9Q473"/>
<keyword evidence="2" id="KW-1185">Reference proteome</keyword>
<name>A0AAW9Q473_9CYAN</name>